<dbReference type="InterPro" id="IPR006462">
    <property type="entry name" value="MS5"/>
</dbReference>
<name>A0A8S9S2C6_BRACR</name>
<feature type="compositionally biased region" description="Basic and acidic residues" evidence="1">
    <location>
        <begin position="1"/>
        <end position="25"/>
    </location>
</feature>
<comment type="caution">
    <text evidence="2">The sequence shown here is derived from an EMBL/GenBank/DDBJ whole genome shotgun (WGS) entry which is preliminary data.</text>
</comment>
<reference evidence="2" key="1">
    <citation type="submission" date="2019-12" db="EMBL/GenBank/DDBJ databases">
        <title>Genome sequencing and annotation of Brassica cretica.</title>
        <authorList>
            <person name="Studholme D.J."/>
            <person name="Sarris P."/>
        </authorList>
    </citation>
    <scope>NUCLEOTIDE SEQUENCE</scope>
    <source>
        <strain evidence="2">PFS-109/04</strain>
        <tissue evidence="2">Leaf</tissue>
    </source>
</reference>
<accession>A0A8S9S2C6</accession>
<sequence length="799" mass="89478">ERIEGKEPRERQTDPNREIRLDGRFKPPLVDAGPSCSDATVSNPSTVGSQLGYRETMFWDRRVGAYVLIRLGPSVNGSVMTGPSLVLDGGMVLLTGYGPVEPRTRGFGKVSDQAGWIRRTRSRKTTRKECMDGLSDNKAQRQVSIGELTRDLILGVIKSDLHFVWANISWRMIGLLKVFWITQESYPINFSKCWKQPRGLFKSMDPDSEVKKSERLTKCILKLKDNKLTRVRIESSGSRKPRMLRKSLTTTSLINLQVGISGQAYGRLNLMVFVARPQADRPHGNEVVRPLGITSDPFKPDACDTKRFHLLKESELQGNDWIRLYVELALCANDRNIPESHVSQLQIVRVAMETFEDVDVINSNFYITFKGLPVARVGEDGEHVERKVIIRRFVDLSTGYLILMGGFGFSVGEDTSERHMTRYRTLEEAYAAFDAEQRLRVASPSRSLNWISPRAVGTAGSYGETVKAVGRERNRLGRLRTGRDAQGGYGTDGWGGNRPKHSFYGDFRGTRTVTLFSHRFWTEMREKEPRERKTDRKEREMAGRLIGVSEMAAVESCKVGCVLSDGSRCAYYGIRRVQSVGPCASHGKEIVGLVYTNGTRRLWNARRLRSRGNGRGFLGQRMEGFLVLIGSILSGCGVLVQVDSNRVSAFCTGYGTEPSVDGSVMTGPILVLDGGMVLLTGYGEVEPRLLKVFWITQESYPINFSKCWKQSRCLFKSMDPDSEVKKRERLTKCILKLKDNKLTGVRIESSGSRKPRMLRKSLMTGSGTTLSMAGVLILLDGWLETKSSLFVLGHVGMVG</sequence>
<feature type="region of interest" description="Disordered" evidence="1">
    <location>
        <begin position="1"/>
        <end position="43"/>
    </location>
</feature>
<feature type="non-terminal residue" evidence="2">
    <location>
        <position position="1"/>
    </location>
</feature>
<dbReference type="AlphaFoldDB" id="A0A8S9S2C6"/>
<organism evidence="2 3">
    <name type="scientific">Brassica cretica</name>
    <name type="common">Mustard</name>
    <dbReference type="NCBI Taxonomy" id="69181"/>
    <lineage>
        <taxon>Eukaryota</taxon>
        <taxon>Viridiplantae</taxon>
        <taxon>Streptophyta</taxon>
        <taxon>Embryophyta</taxon>
        <taxon>Tracheophyta</taxon>
        <taxon>Spermatophyta</taxon>
        <taxon>Magnoliopsida</taxon>
        <taxon>eudicotyledons</taxon>
        <taxon>Gunneridae</taxon>
        <taxon>Pentapetalae</taxon>
        <taxon>rosids</taxon>
        <taxon>malvids</taxon>
        <taxon>Brassicales</taxon>
        <taxon>Brassicaceae</taxon>
        <taxon>Brassiceae</taxon>
        <taxon>Brassica</taxon>
    </lineage>
</organism>
<gene>
    <name evidence="2" type="ORF">F2Q69_00028838</name>
</gene>
<proteinExistence type="predicted"/>
<evidence type="ECO:0000313" key="3">
    <source>
        <dbReference type="Proteomes" id="UP000712600"/>
    </source>
</evidence>
<evidence type="ECO:0000256" key="1">
    <source>
        <dbReference type="SAM" id="MobiDB-lite"/>
    </source>
</evidence>
<evidence type="ECO:0000313" key="2">
    <source>
        <dbReference type="EMBL" id="KAF3586502.1"/>
    </source>
</evidence>
<dbReference type="Proteomes" id="UP000712600">
    <property type="component" value="Unassembled WGS sequence"/>
</dbReference>
<protein>
    <submittedName>
        <fullName evidence="2">Uncharacterized protein</fullName>
    </submittedName>
</protein>
<dbReference type="EMBL" id="QGKX02000088">
    <property type="protein sequence ID" value="KAF3586502.1"/>
    <property type="molecule type" value="Genomic_DNA"/>
</dbReference>
<dbReference type="Pfam" id="PF04776">
    <property type="entry name" value="protein_MS5"/>
    <property type="match status" value="1"/>
</dbReference>